<comment type="caution">
    <text evidence="1">The sequence shown here is derived from an EMBL/GenBank/DDBJ whole genome shotgun (WGS) entry which is preliminary data.</text>
</comment>
<proteinExistence type="predicted"/>
<dbReference type="AlphaFoldDB" id="A0AB37UHJ6"/>
<gene>
    <name evidence="1" type="ORF">DSM107010_41510</name>
</gene>
<accession>A0AB37UHJ6</accession>
<keyword evidence="2" id="KW-1185">Reference proteome</keyword>
<protein>
    <recommendedName>
        <fullName evidence="3">Transposase IS204/IS1001/IS1096/IS1165 DDE domain-containing protein</fullName>
    </recommendedName>
</protein>
<evidence type="ECO:0008006" key="3">
    <source>
        <dbReference type="Google" id="ProtNLM"/>
    </source>
</evidence>
<dbReference type="EMBL" id="RSCK01000040">
    <property type="protein sequence ID" value="RUT10584.1"/>
    <property type="molecule type" value="Genomic_DNA"/>
</dbReference>
<evidence type="ECO:0000313" key="1">
    <source>
        <dbReference type="EMBL" id="RUT10584.1"/>
    </source>
</evidence>
<organism evidence="1 2">
    <name type="scientific">Chroococcidiopsis cubana SAG 39.79</name>
    <dbReference type="NCBI Taxonomy" id="388085"/>
    <lineage>
        <taxon>Bacteria</taxon>
        <taxon>Bacillati</taxon>
        <taxon>Cyanobacteriota</taxon>
        <taxon>Cyanophyceae</taxon>
        <taxon>Chroococcidiopsidales</taxon>
        <taxon>Chroococcidiopsidaceae</taxon>
        <taxon>Chroococcidiopsis</taxon>
    </lineage>
</organism>
<name>A0AB37UHJ6_9CYAN</name>
<reference evidence="1 2" key="1">
    <citation type="journal article" date="2019" name="Genome Biol. Evol.">
        <title>Day and night: Metabolic profiles and evolutionary relationships of six axenic non-marine cyanobacteria.</title>
        <authorList>
            <person name="Will S.E."/>
            <person name="Henke P."/>
            <person name="Boedeker C."/>
            <person name="Huang S."/>
            <person name="Brinkmann H."/>
            <person name="Rohde M."/>
            <person name="Jarek M."/>
            <person name="Friedl T."/>
            <person name="Seufert S."/>
            <person name="Schumacher M."/>
            <person name="Overmann J."/>
            <person name="Neumann-Schaal M."/>
            <person name="Petersen J."/>
        </authorList>
    </citation>
    <scope>NUCLEOTIDE SEQUENCE [LARGE SCALE GENOMIC DNA]</scope>
    <source>
        <strain evidence="1 2">SAG 39.79</strain>
    </source>
</reference>
<sequence length="209" mass="23907">MVSRPSCRFLHVSRLNTYLISAARKQGLGEKTKVTGLADGAKNCWSVLLTLKSHCQTLECILDWFHISQKFQNVRQALGTALSESLESAKWKLWHGKAEECASELSWLRENISERKKQVKIESLGDYLQQNQKYLVHYHQRSQTDLPYTSSVAESHIDSLINARHKRTGKMQWTREGAHNVLQIRAMMACNHWEQQWQSTVLSALGATG</sequence>
<evidence type="ECO:0000313" key="2">
    <source>
        <dbReference type="Proteomes" id="UP000282574"/>
    </source>
</evidence>
<dbReference type="Proteomes" id="UP000282574">
    <property type="component" value="Unassembled WGS sequence"/>
</dbReference>
<dbReference type="RefSeq" id="WP_106166225.1">
    <property type="nucleotide sequence ID" value="NZ_JAVKZF010000004.1"/>
</dbReference>